<keyword evidence="1" id="KW-1133">Transmembrane helix</keyword>
<evidence type="ECO:0000256" key="1">
    <source>
        <dbReference type="SAM" id="Phobius"/>
    </source>
</evidence>
<gene>
    <name evidence="2" type="ORF">POCTA_138.1.T0410296</name>
</gene>
<keyword evidence="3" id="KW-1185">Reference proteome</keyword>
<comment type="caution">
    <text evidence="2">The sequence shown here is derived from an EMBL/GenBank/DDBJ whole genome shotgun (WGS) entry which is preliminary data.</text>
</comment>
<dbReference type="AlphaFoldDB" id="A0A8S1UBA5"/>
<name>A0A8S1UBA5_PAROT</name>
<keyword evidence="1" id="KW-0472">Membrane</keyword>
<dbReference type="Proteomes" id="UP000683925">
    <property type="component" value="Unassembled WGS sequence"/>
</dbReference>
<evidence type="ECO:0000313" key="3">
    <source>
        <dbReference type="Proteomes" id="UP000683925"/>
    </source>
</evidence>
<dbReference type="EMBL" id="CAJJDP010000041">
    <property type="protein sequence ID" value="CAD8162501.1"/>
    <property type="molecule type" value="Genomic_DNA"/>
</dbReference>
<protein>
    <submittedName>
        <fullName evidence="2">Uncharacterized protein</fullName>
    </submittedName>
</protein>
<sequence length="112" mass="13267">MFDKIALSVFAKLINQYDYLLLARNNINNKDIIKLYELLHICQVKLASQHMLLALGNSQQTSDSFQQINEFIQQSQDKKSQKRRSLMIYIFVVEMQLILLLKLLEYYPIYCC</sequence>
<reference evidence="2" key="1">
    <citation type="submission" date="2021-01" db="EMBL/GenBank/DDBJ databases">
        <authorList>
            <consortium name="Genoscope - CEA"/>
            <person name="William W."/>
        </authorList>
    </citation>
    <scope>NUCLEOTIDE SEQUENCE</scope>
</reference>
<accession>A0A8S1UBA5</accession>
<keyword evidence="1" id="KW-0812">Transmembrane</keyword>
<organism evidence="2 3">
    <name type="scientific">Paramecium octaurelia</name>
    <dbReference type="NCBI Taxonomy" id="43137"/>
    <lineage>
        <taxon>Eukaryota</taxon>
        <taxon>Sar</taxon>
        <taxon>Alveolata</taxon>
        <taxon>Ciliophora</taxon>
        <taxon>Intramacronucleata</taxon>
        <taxon>Oligohymenophorea</taxon>
        <taxon>Peniculida</taxon>
        <taxon>Parameciidae</taxon>
        <taxon>Paramecium</taxon>
    </lineage>
</organism>
<feature type="transmembrane region" description="Helical" evidence="1">
    <location>
        <begin position="86"/>
        <end position="104"/>
    </location>
</feature>
<evidence type="ECO:0000313" key="2">
    <source>
        <dbReference type="EMBL" id="CAD8162501.1"/>
    </source>
</evidence>
<proteinExistence type="predicted"/>